<keyword evidence="2 7" id="KW-0813">Transport</keyword>
<evidence type="ECO:0000256" key="3">
    <source>
        <dbReference type="ARBA" id="ARBA00022452"/>
    </source>
</evidence>
<dbReference type="STRING" id="320787.CA2015_4273"/>
<evidence type="ECO:0000313" key="10">
    <source>
        <dbReference type="Proteomes" id="UP000036520"/>
    </source>
</evidence>
<dbReference type="InterPro" id="IPR012910">
    <property type="entry name" value="Plug_dom"/>
</dbReference>
<dbReference type="GO" id="GO:0009279">
    <property type="term" value="C:cell outer membrane"/>
    <property type="evidence" value="ECO:0007669"/>
    <property type="project" value="UniProtKB-SubCell"/>
</dbReference>
<evidence type="ECO:0000313" key="9">
    <source>
        <dbReference type="EMBL" id="AKP53619.1"/>
    </source>
</evidence>
<dbReference type="RefSeq" id="WP_157470566.1">
    <property type="nucleotide sequence ID" value="NZ_CAXBGM010000011.1"/>
</dbReference>
<keyword evidence="5 7" id="KW-0472">Membrane</keyword>
<sequence>MRKKPLPLILKMTKNVIFGFLLQTLFFNVLLANRIEAQKINEVFVSISFNKGKLVDVLKEIEVQSAFHFTVHENDDFLNELISINHKRISIEGALKEISKNTGLAFQQINNNISIRRQNTDERARKLEQANIEINGQVVSGTDNLPLPGVAIKVKGTTQGTISDIDGNYTITADENAVLQFSFIGFATKEEAVNGRSLINIVLEEDQQNLDEVVVTAIGIKQQKKKLGYATQEVNTDVLGEARTMNLGNALSGQIAGLTVTNPTGIFQSPSFSLRGKTPLIVLDGVPVETNLFDISPEDIESINVLKGGAASALYGARGKNGAILITRKNASKEGLTVTASTSNMVTAGFTVFPETQTQYGNGSNGKYEFWDGADGGISDGDMIWGPKFEPGVMVPQWNSPIRNIQTGEQIDWYGNVAGTVYDDKSLYERVPTEWKRHDNLNDFLKTGVVSKNDFSIAYQGEKSRFYFSGNYSYQKGQVPNTALNTGGLNFNSSFDLTDKLTLDATLSYNKVYSPNYPRYGYGPKNHMYTILIWMGDDVNGRDLRDHMYVPGLEGYRQANFNYAWYNNVYFAAHELNQQHNQNTLDGKLKLNYQISDNFNIQGRVSAREYSVFSDMQSPKSYMNYGDSRNGDYKMWNDKRLNLDTDILASYNKTVSDNFSFAVNAGGSIFYRTYQQEYATSDGLIVPEIYGLSNTQGPVKASNYFQEKAIRSTYGSVNFDLWNSVFLNFSGRNDWSSTLPTTTNSYFYPSASMSTMLSEFIQLPKAMDYLKVYSSWSQVSSDLSPYSIYSTYQKGVTYGATPSVYYPSGLVNSSIMPEKSTTFEAGFSTSFVQKRLTFEGTYYRILDENQIIDLSISEASGFTSRKVNGNEYTTQGFEAMVNFNAIERNNFSWNVGLNWTRYVKKITEIFDNNEKFGNLVAGDRSDAYYATVWQKSADGKVILDANTGLPSRDPYPSKIGHLNPSWRLGLQNRFKVGDFRIDMDIDGAWGGLIRSLTIEKMWWGGKHPNSVLYRDQEYAAGQPVYVPEGVVVTGGELVRDVNGVILTDSREYTPNTTAVSWQTWSQIYPYRAQVTEDENSLFANVYDRSYFKLRRLSVSYDLMKIMSSEKIKSLDLSVYGYNLAMWKKMPLLDPDYGDDNNLQDPSSRYVGLTLRATF</sequence>
<dbReference type="InterPro" id="IPR008969">
    <property type="entry name" value="CarboxyPept-like_regulatory"/>
</dbReference>
<dbReference type="InterPro" id="IPR023996">
    <property type="entry name" value="TonB-dep_OMP_SusC/RagA"/>
</dbReference>
<dbReference type="KEGG" id="camu:CA2015_4273"/>
<evidence type="ECO:0000256" key="7">
    <source>
        <dbReference type="PROSITE-ProRule" id="PRU01360"/>
    </source>
</evidence>
<protein>
    <submittedName>
        <fullName evidence="9">TonB-dependent receptor plug</fullName>
    </submittedName>
</protein>
<dbReference type="OrthoDB" id="9768177at2"/>
<evidence type="ECO:0000259" key="8">
    <source>
        <dbReference type="Pfam" id="PF07715"/>
    </source>
</evidence>
<evidence type="ECO:0000256" key="6">
    <source>
        <dbReference type="ARBA" id="ARBA00023237"/>
    </source>
</evidence>
<dbReference type="NCBIfam" id="TIGR04056">
    <property type="entry name" value="OMP_RagA_SusC"/>
    <property type="match status" value="1"/>
</dbReference>
<dbReference type="InterPro" id="IPR023997">
    <property type="entry name" value="TonB-dep_OMP_SusC/RagA_CS"/>
</dbReference>
<dbReference type="AlphaFoldDB" id="A0A0H4PHG0"/>
<dbReference type="InterPro" id="IPR039426">
    <property type="entry name" value="TonB-dep_rcpt-like"/>
</dbReference>
<dbReference type="PATRIC" id="fig|320787.5.peg.4687"/>
<evidence type="ECO:0000256" key="4">
    <source>
        <dbReference type="ARBA" id="ARBA00022692"/>
    </source>
</evidence>
<accession>A0A0H4PHG0</accession>
<evidence type="ECO:0000256" key="2">
    <source>
        <dbReference type="ARBA" id="ARBA00022448"/>
    </source>
</evidence>
<dbReference type="Gene3D" id="2.40.170.20">
    <property type="entry name" value="TonB-dependent receptor, beta-barrel domain"/>
    <property type="match status" value="1"/>
</dbReference>
<gene>
    <name evidence="9" type="ORF">CA2015_4273</name>
</gene>
<dbReference type="SUPFAM" id="SSF56935">
    <property type="entry name" value="Porins"/>
    <property type="match status" value="1"/>
</dbReference>
<dbReference type="Pfam" id="PF07715">
    <property type="entry name" value="Plug"/>
    <property type="match status" value="1"/>
</dbReference>
<dbReference type="NCBIfam" id="TIGR04057">
    <property type="entry name" value="SusC_RagA_signa"/>
    <property type="match status" value="1"/>
</dbReference>
<name>A0A0H4PHG0_9BACT</name>
<comment type="subcellular location">
    <subcellularLocation>
        <location evidence="1 7">Cell outer membrane</location>
        <topology evidence="1 7">Multi-pass membrane protein</topology>
    </subcellularLocation>
</comment>
<keyword evidence="6 7" id="KW-0998">Cell outer membrane</keyword>
<dbReference type="SUPFAM" id="SSF49464">
    <property type="entry name" value="Carboxypeptidase regulatory domain-like"/>
    <property type="match status" value="1"/>
</dbReference>
<dbReference type="InterPro" id="IPR037066">
    <property type="entry name" value="Plug_dom_sf"/>
</dbReference>
<dbReference type="Gene3D" id="2.170.130.10">
    <property type="entry name" value="TonB-dependent receptor, plug domain"/>
    <property type="match status" value="1"/>
</dbReference>
<organism evidence="9 10">
    <name type="scientific">Cyclobacterium amurskyense</name>
    <dbReference type="NCBI Taxonomy" id="320787"/>
    <lineage>
        <taxon>Bacteria</taxon>
        <taxon>Pseudomonadati</taxon>
        <taxon>Bacteroidota</taxon>
        <taxon>Cytophagia</taxon>
        <taxon>Cytophagales</taxon>
        <taxon>Cyclobacteriaceae</taxon>
        <taxon>Cyclobacterium</taxon>
    </lineage>
</organism>
<dbReference type="InterPro" id="IPR036942">
    <property type="entry name" value="Beta-barrel_TonB_sf"/>
</dbReference>
<reference evidence="9 10" key="1">
    <citation type="submission" date="2015-07" db="EMBL/GenBank/DDBJ databases">
        <authorList>
            <person name="Kim K.M."/>
        </authorList>
    </citation>
    <scope>NUCLEOTIDE SEQUENCE [LARGE SCALE GENOMIC DNA]</scope>
    <source>
        <strain evidence="9 10">KCTC 12363</strain>
    </source>
</reference>
<keyword evidence="10" id="KW-1185">Reference proteome</keyword>
<feature type="domain" description="TonB-dependent receptor plug" evidence="8">
    <location>
        <begin position="224"/>
        <end position="322"/>
    </location>
</feature>
<keyword evidence="3 7" id="KW-1134">Transmembrane beta strand</keyword>
<dbReference type="PROSITE" id="PS52016">
    <property type="entry name" value="TONB_DEPENDENT_REC_3"/>
    <property type="match status" value="1"/>
</dbReference>
<comment type="similarity">
    <text evidence="7">Belongs to the TonB-dependent receptor family.</text>
</comment>
<dbReference type="Pfam" id="PF13715">
    <property type="entry name" value="CarbopepD_reg_2"/>
    <property type="match status" value="1"/>
</dbReference>
<evidence type="ECO:0000256" key="5">
    <source>
        <dbReference type="ARBA" id="ARBA00023136"/>
    </source>
</evidence>
<proteinExistence type="inferred from homology"/>
<dbReference type="Proteomes" id="UP000036520">
    <property type="component" value="Chromosome"/>
</dbReference>
<evidence type="ECO:0000256" key="1">
    <source>
        <dbReference type="ARBA" id="ARBA00004571"/>
    </source>
</evidence>
<dbReference type="EMBL" id="CP012040">
    <property type="protein sequence ID" value="AKP53619.1"/>
    <property type="molecule type" value="Genomic_DNA"/>
</dbReference>
<keyword evidence="4 7" id="KW-0812">Transmembrane</keyword>
<keyword evidence="9" id="KW-0675">Receptor</keyword>